<evidence type="ECO:0000313" key="1">
    <source>
        <dbReference type="EMBL" id="KXZ54784.1"/>
    </source>
</evidence>
<name>A0A150GYB4_GONPE</name>
<organism evidence="1 2">
    <name type="scientific">Gonium pectorale</name>
    <name type="common">Green alga</name>
    <dbReference type="NCBI Taxonomy" id="33097"/>
    <lineage>
        <taxon>Eukaryota</taxon>
        <taxon>Viridiplantae</taxon>
        <taxon>Chlorophyta</taxon>
        <taxon>core chlorophytes</taxon>
        <taxon>Chlorophyceae</taxon>
        <taxon>CS clade</taxon>
        <taxon>Chlamydomonadales</taxon>
        <taxon>Volvocaceae</taxon>
        <taxon>Gonium</taxon>
    </lineage>
</organism>
<dbReference type="Proteomes" id="UP000075714">
    <property type="component" value="Unassembled WGS sequence"/>
</dbReference>
<dbReference type="AlphaFoldDB" id="A0A150GYB4"/>
<evidence type="ECO:0000313" key="2">
    <source>
        <dbReference type="Proteomes" id="UP000075714"/>
    </source>
</evidence>
<proteinExistence type="predicted"/>
<dbReference type="OrthoDB" id="10547944at2759"/>
<sequence length="243" mass="24701">MRLGPDAAAGSLFDGGASDDSPEALLGGLLLGVTRRHSKLLLGWFKGAAAGSDAAGAGGGDAAAAAAVAEMCQAVERASNGGDKLRAYLQLLLAVIKHQIAAAVALLTAPDGSATESGAEDLEGALVRLEDCALIMMHQAGYLAQAPSLDMQLELVRRLPSSRRVAAIGRQLATFRQYDTYTVKHLAAVVVQTCWRRHRRARRAAAAARAKETGERAAAAAAGGGAGAGAVALAVGEPAMALP</sequence>
<reference evidence="2" key="1">
    <citation type="journal article" date="2016" name="Nat. Commun.">
        <title>The Gonium pectorale genome demonstrates co-option of cell cycle regulation during the evolution of multicellularity.</title>
        <authorList>
            <person name="Hanschen E.R."/>
            <person name="Marriage T.N."/>
            <person name="Ferris P.J."/>
            <person name="Hamaji T."/>
            <person name="Toyoda A."/>
            <person name="Fujiyama A."/>
            <person name="Neme R."/>
            <person name="Noguchi H."/>
            <person name="Minakuchi Y."/>
            <person name="Suzuki M."/>
            <person name="Kawai-Toyooka H."/>
            <person name="Smith D.R."/>
            <person name="Sparks H."/>
            <person name="Anderson J."/>
            <person name="Bakaric R."/>
            <person name="Luria V."/>
            <person name="Karger A."/>
            <person name="Kirschner M.W."/>
            <person name="Durand P.M."/>
            <person name="Michod R.E."/>
            <person name="Nozaki H."/>
            <person name="Olson B.J."/>
        </authorList>
    </citation>
    <scope>NUCLEOTIDE SEQUENCE [LARGE SCALE GENOMIC DNA]</scope>
    <source>
        <strain evidence="2">NIES-2863</strain>
    </source>
</reference>
<dbReference type="STRING" id="33097.A0A150GYB4"/>
<protein>
    <submittedName>
        <fullName evidence="1">Uncharacterized protein</fullName>
    </submittedName>
</protein>
<dbReference type="EMBL" id="LSYV01000005">
    <property type="protein sequence ID" value="KXZ54784.1"/>
    <property type="molecule type" value="Genomic_DNA"/>
</dbReference>
<accession>A0A150GYB4</accession>
<keyword evidence="2" id="KW-1185">Reference proteome</keyword>
<comment type="caution">
    <text evidence="1">The sequence shown here is derived from an EMBL/GenBank/DDBJ whole genome shotgun (WGS) entry which is preliminary data.</text>
</comment>
<gene>
    <name evidence="1" type="ORF">GPECTOR_4g855</name>
</gene>